<dbReference type="Proteomes" id="UP000646365">
    <property type="component" value="Unassembled WGS sequence"/>
</dbReference>
<evidence type="ECO:0000313" key="2">
    <source>
        <dbReference type="EMBL" id="GGF03050.1"/>
    </source>
</evidence>
<dbReference type="Pfam" id="PF07045">
    <property type="entry name" value="DUF1330"/>
    <property type="match status" value="1"/>
</dbReference>
<sequence>MAKAYWVVCYREIKDAGRLAEYGKLAGPAITKGGGTILARGPAAAAYEHGLTERVVLIEFPDVETARAAHDGTAYQAALVALGDAAVRDMRIVEGLS</sequence>
<dbReference type="SUPFAM" id="SSF54909">
    <property type="entry name" value="Dimeric alpha+beta barrel"/>
    <property type="match status" value="1"/>
</dbReference>
<dbReference type="RefSeq" id="WP_189042217.1">
    <property type="nucleotide sequence ID" value="NZ_BMJQ01000001.1"/>
</dbReference>
<dbReference type="AlphaFoldDB" id="A0A8J3E317"/>
<proteinExistence type="predicted"/>
<evidence type="ECO:0000259" key="1">
    <source>
        <dbReference type="Pfam" id="PF07045"/>
    </source>
</evidence>
<keyword evidence="3" id="KW-1185">Reference proteome</keyword>
<comment type="caution">
    <text evidence="2">The sequence shown here is derived from an EMBL/GenBank/DDBJ whole genome shotgun (WGS) entry which is preliminary data.</text>
</comment>
<reference evidence="2" key="2">
    <citation type="submission" date="2020-09" db="EMBL/GenBank/DDBJ databases">
        <authorList>
            <person name="Sun Q."/>
            <person name="Zhou Y."/>
        </authorList>
    </citation>
    <scope>NUCLEOTIDE SEQUENCE</scope>
    <source>
        <strain evidence="2">CGMCC 1.15725</strain>
    </source>
</reference>
<feature type="domain" description="DUF1330" evidence="1">
    <location>
        <begin position="3"/>
        <end position="96"/>
    </location>
</feature>
<dbReference type="EMBL" id="BMJQ01000001">
    <property type="protein sequence ID" value="GGF03050.1"/>
    <property type="molecule type" value="Genomic_DNA"/>
</dbReference>
<dbReference type="Gene3D" id="3.30.70.100">
    <property type="match status" value="1"/>
</dbReference>
<organism evidence="2 3">
    <name type="scientific">Aliidongia dinghuensis</name>
    <dbReference type="NCBI Taxonomy" id="1867774"/>
    <lineage>
        <taxon>Bacteria</taxon>
        <taxon>Pseudomonadati</taxon>
        <taxon>Pseudomonadota</taxon>
        <taxon>Alphaproteobacteria</taxon>
        <taxon>Rhodospirillales</taxon>
        <taxon>Dongiaceae</taxon>
        <taxon>Aliidongia</taxon>
    </lineage>
</organism>
<reference evidence="2" key="1">
    <citation type="journal article" date="2014" name="Int. J. Syst. Evol. Microbiol.">
        <title>Complete genome sequence of Corynebacterium casei LMG S-19264T (=DSM 44701T), isolated from a smear-ripened cheese.</title>
        <authorList>
            <consortium name="US DOE Joint Genome Institute (JGI-PGF)"/>
            <person name="Walter F."/>
            <person name="Albersmeier A."/>
            <person name="Kalinowski J."/>
            <person name="Ruckert C."/>
        </authorList>
    </citation>
    <scope>NUCLEOTIDE SEQUENCE</scope>
    <source>
        <strain evidence="2">CGMCC 1.15725</strain>
    </source>
</reference>
<gene>
    <name evidence="2" type="ORF">GCM10011611_05710</name>
</gene>
<evidence type="ECO:0000313" key="3">
    <source>
        <dbReference type="Proteomes" id="UP000646365"/>
    </source>
</evidence>
<dbReference type="InterPro" id="IPR011008">
    <property type="entry name" value="Dimeric_a/b-barrel"/>
</dbReference>
<name>A0A8J3E317_9PROT</name>
<protein>
    <recommendedName>
        <fullName evidence="1">DUF1330 domain-containing protein</fullName>
    </recommendedName>
</protein>
<accession>A0A8J3E317</accession>
<dbReference type="InterPro" id="IPR010753">
    <property type="entry name" value="DUF1330"/>
</dbReference>